<dbReference type="Gene3D" id="2.30.320.10">
    <property type="entry name" value="YwqG-like"/>
    <property type="match status" value="1"/>
</dbReference>
<accession>A0A937FX80</accession>
<dbReference type="InterPro" id="IPR015315">
    <property type="entry name" value="DUF1963"/>
</dbReference>
<sequence>MNIEEIQRKIAKPATRFLTGGFRPENTITESWIGKVFAFGRGERIPTDKNGDLMIPIAQLCLVDLPFVSSALANTKLLTVFLSKDFPEEFEPMGENWLIREYHDLNDIEVKEITNENSWLKPFPLKPEYVERDYPIWDGGGLSLEMEDEILALENNGTIESYYGIISHTYEHKIGGFPSFCQPGVDFGDDFEFVFQISSDQKANFNVVDNGSLMFSKNIKTGEWSIYYDFY</sequence>
<organism evidence="1 2">
    <name type="scientific">Fulvivirga marina</name>
    <dbReference type="NCBI Taxonomy" id="2494733"/>
    <lineage>
        <taxon>Bacteria</taxon>
        <taxon>Pseudomonadati</taxon>
        <taxon>Bacteroidota</taxon>
        <taxon>Cytophagia</taxon>
        <taxon>Cytophagales</taxon>
        <taxon>Fulvivirgaceae</taxon>
        <taxon>Fulvivirga</taxon>
    </lineage>
</organism>
<reference evidence="1" key="1">
    <citation type="submission" date="2021-01" db="EMBL/GenBank/DDBJ databases">
        <title>Fulvivirga kasyanovii gen. nov., sp nov., a novel member of the phylum Bacteroidetes isolated from seawater in a mussel farm.</title>
        <authorList>
            <person name="Zhao L.-H."/>
            <person name="Wang Z.-J."/>
        </authorList>
    </citation>
    <scope>NUCLEOTIDE SEQUENCE</scope>
    <source>
        <strain evidence="1">29W222</strain>
    </source>
</reference>
<dbReference type="EMBL" id="JAEUGD010000025">
    <property type="protein sequence ID" value="MBL6446382.1"/>
    <property type="molecule type" value="Genomic_DNA"/>
</dbReference>
<dbReference type="AlphaFoldDB" id="A0A937FX80"/>
<protein>
    <submittedName>
        <fullName evidence="1">DUF1963 domain-containing protein</fullName>
    </submittedName>
</protein>
<keyword evidence="2" id="KW-1185">Reference proteome</keyword>
<evidence type="ECO:0000313" key="2">
    <source>
        <dbReference type="Proteomes" id="UP000614216"/>
    </source>
</evidence>
<proteinExistence type="predicted"/>
<dbReference type="RefSeq" id="WP_202855929.1">
    <property type="nucleotide sequence ID" value="NZ_JAEUGD010000025.1"/>
</dbReference>
<comment type="caution">
    <text evidence="1">The sequence shown here is derived from an EMBL/GenBank/DDBJ whole genome shotgun (WGS) entry which is preliminary data.</text>
</comment>
<dbReference type="SUPFAM" id="SSF103032">
    <property type="entry name" value="Hypothetical protein YwqG"/>
    <property type="match status" value="1"/>
</dbReference>
<name>A0A937FX80_9BACT</name>
<dbReference type="Pfam" id="PF09234">
    <property type="entry name" value="DUF1963"/>
    <property type="match status" value="1"/>
</dbReference>
<evidence type="ECO:0000313" key="1">
    <source>
        <dbReference type="EMBL" id="MBL6446382.1"/>
    </source>
</evidence>
<gene>
    <name evidence="1" type="ORF">JMN32_08690</name>
</gene>
<dbReference type="InterPro" id="IPR035948">
    <property type="entry name" value="YwqG-like_sf"/>
</dbReference>
<dbReference type="Proteomes" id="UP000614216">
    <property type="component" value="Unassembled WGS sequence"/>
</dbReference>